<feature type="compositionally biased region" description="Low complexity" evidence="1">
    <location>
        <begin position="301"/>
        <end position="315"/>
    </location>
</feature>
<feature type="region of interest" description="Disordered" evidence="1">
    <location>
        <begin position="41"/>
        <end position="110"/>
    </location>
</feature>
<keyword evidence="3" id="KW-1185">Reference proteome</keyword>
<protein>
    <submittedName>
        <fullName evidence="2">Uncharacterized protein</fullName>
    </submittedName>
</protein>
<sequence>MSKAETGPWAESRPAVLVASYVLCACKDTEGRHVFTVVQGSTAPGGSGLSSPCDKLQSAQGRDGGMPQPKAADSRSACRRRGRSRIARRHQKGAENQGAEPPASLVEGGSARESRSGHLLLSSLLLLLLILARARRSACMGAHNMANKCRASGIVACPAEALRQSSNRPSRRSRPWGSQQITRGRRCAEKARSGYPFPAPGRACSSGRLGAPAPRRRLRVPGPSSRTRGGRRPGRRPPGTREPGASHTAGRRRRAAAAAGWSACRRPGGEVVRERARRLVAACAVCAGGCCGAGGAESEQLPASSRAPAPLAEAPGGPPARVRPQPAPTTNSPRAGSKA</sequence>
<feature type="region of interest" description="Disordered" evidence="1">
    <location>
        <begin position="295"/>
        <end position="339"/>
    </location>
</feature>
<organism evidence="2 3">
    <name type="scientific">Lineolata rhizophorae</name>
    <dbReference type="NCBI Taxonomy" id="578093"/>
    <lineage>
        <taxon>Eukaryota</taxon>
        <taxon>Fungi</taxon>
        <taxon>Dikarya</taxon>
        <taxon>Ascomycota</taxon>
        <taxon>Pezizomycotina</taxon>
        <taxon>Dothideomycetes</taxon>
        <taxon>Dothideomycetes incertae sedis</taxon>
        <taxon>Lineolatales</taxon>
        <taxon>Lineolataceae</taxon>
        <taxon>Lineolata</taxon>
    </lineage>
</organism>
<evidence type="ECO:0000313" key="3">
    <source>
        <dbReference type="Proteomes" id="UP000799766"/>
    </source>
</evidence>
<evidence type="ECO:0000256" key="1">
    <source>
        <dbReference type="SAM" id="MobiDB-lite"/>
    </source>
</evidence>
<accession>A0A6A6PE10</accession>
<feature type="compositionally biased region" description="Polar residues" evidence="1">
    <location>
        <begin position="328"/>
        <end position="339"/>
    </location>
</feature>
<evidence type="ECO:0000313" key="2">
    <source>
        <dbReference type="EMBL" id="KAF2461997.1"/>
    </source>
</evidence>
<proteinExistence type="predicted"/>
<dbReference type="Proteomes" id="UP000799766">
    <property type="component" value="Unassembled WGS sequence"/>
</dbReference>
<dbReference type="PROSITE" id="PS51257">
    <property type="entry name" value="PROKAR_LIPOPROTEIN"/>
    <property type="match status" value="1"/>
</dbReference>
<gene>
    <name evidence="2" type="ORF">BDY21DRAFT_360010</name>
</gene>
<reference evidence="2" key="1">
    <citation type="journal article" date="2020" name="Stud. Mycol.">
        <title>101 Dothideomycetes genomes: a test case for predicting lifestyles and emergence of pathogens.</title>
        <authorList>
            <person name="Haridas S."/>
            <person name="Albert R."/>
            <person name="Binder M."/>
            <person name="Bloem J."/>
            <person name="Labutti K."/>
            <person name="Salamov A."/>
            <person name="Andreopoulos B."/>
            <person name="Baker S."/>
            <person name="Barry K."/>
            <person name="Bills G."/>
            <person name="Bluhm B."/>
            <person name="Cannon C."/>
            <person name="Castanera R."/>
            <person name="Culley D."/>
            <person name="Daum C."/>
            <person name="Ezra D."/>
            <person name="Gonzalez J."/>
            <person name="Henrissat B."/>
            <person name="Kuo A."/>
            <person name="Liang C."/>
            <person name="Lipzen A."/>
            <person name="Lutzoni F."/>
            <person name="Magnuson J."/>
            <person name="Mondo S."/>
            <person name="Nolan M."/>
            <person name="Ohm R."/>
            <person name="Pangilinan J."/>
            <person name="Park H.-J."/>
            <person name="Ramirez L."/>
            <person name="Alfaro M."/>
            <person name="Sun H."/>
            <person name="Tritt A."/>
            <person name="Yoshinaga Y."/>
            <person name="Zwiers L.-H."/>
            <person name="Turgeon B."/>
            <person name="Goodwin S."/>
            <person name="Spatafora J."/>
            <person name="Crous P."/>
            <person name="Grigoriev I."/>
        </authorList>
    </citation>
    <scope>NUCLEOTIDE SEQUENCE</scope>
    <source>
        <strain evidence="2">ATCC 16933</strain>
    </source>
</reference>
<feature type="compositionally biased region" description="Low complexity" evidence="1">
    <location>
        <begin position="256"/>
        <end position="266"/>
    </location>
</feature>
<name>A0A6A6PE10_9PEZI</name>
<feature type="compositionally biased region" description="Basic residues" evidence="1">
    <location>
        <begin position="77"/>
        <end position="91"/>
    </location>
</feature>
<dbReference type="AlphaFoldDB" id="A0A6A6PE10"/>
<feature type="region of interest" description="Disordered" evidence="1">
    <location>
        <begin position="162"/>
        <end position="270"/>
    </location>
</feature>
<dbReference type="EMBL" id="MU001670">
    <property type="protein sequence ID" value="KAF2461997.1"/>
    <property type="molecule type" value="Genomic_DNA"/>
</dbReference>